<organism evidence="3 4">
    <name type="scientific">Ehrlichia ruminantium (strain Welgevonden)</name>
    <dbReference type="NCBI Taxonomy" id="254945"/>
    <lineage>
        <taxon>Bacteria</taxon>
        <taxon>Pseudomonadati</taxon>
        <taxon>Pseudomonadota</taxon>
        <taxon>Alphaproteobacteria</taxon>
        <taxon>Rickettsiales</taxon>
        <taxon>Anaplasmataceae</taxon>
        <taxon>Ehrlichia</taxon>
    </lineage>
</organism>
<sequence length="282" mass="31326">MNKNKSIIIGTALTFLLAFSPIESFSANQTDETIPITAPISGIYFTGQYKPGISNFSNFSAKETNYNTQKLVRLKKDAKESNLLGVNTNFEDTYSVKFQNNIISFSGIIGYATSKGIRLEIEGAYESFDVKSPVGYSKDNAYYRYFALARSMTKENPKEFTVMKNNGLSVASIMINGCYDFALDDFALSPYICAGIGEDFIEFFDALHIKIAYQGKLGISYRVSPKISLFIDGYYHHIIGNQFKNLSVHHAVELSEFPKNSSAVATLDIGYLGGEVGARFIF</sequence>
<dbReference type="RefSeq" id="WP_011155544.1">
    <property type="nucleotide sequence ID" value="NC_005295.2"/>
</dbReference>
<dbReference type="eggNOG" id="COG3637">
    <property type="taxonomic scope" value="Bacteria"/>
</dbReference>
<evidence type="ECO:0000313" key="3">
    <source>
        <dbReference type="EMBL" id="CAI27411.1"/>
    </source>
</evidence>
<feature type="chain" id="PRO_5002615253" evidence="1">
    <location>
        <begin position="27"/>
        <end position="282"/>
    </location>
</feature>
<dbReference type="Proteomes" id="UP000001021">
    <property type="component" value="Chromosome"/>
</dbReference>
<name>A0A0H3M293_EHRRW</name>
<keyword evidence="1" id="KW-0732">Signal</keyword>
<dbReference type="HOGENOM" id="CLU_078984_0_0_5"/>
<evidence type="ECO:0000259" key="2">
    <source>
        <dbReference type="Pfam" id="PF01617"/>
    </source>
</evidence>
<dbReference type="KEGG" id="eru:Erum8660"/>
<dbReference type="SUPFAM" id="SSF56925">
    <property type="entry name" value="OMPA-like"/>
    <property type="match status" value="1"/>
</dbReference>
<dbReference type="KEGG" id="erw:ERWE_CDS_09170"/>
<keyword evidence="4" id="KW-1185">Reference proteome</keyword>
<gene>
    <name evidence="3" type="ordered locus">ERWE_CDS_09170</name>
</gene>
<proteinExistence type="predicted"/>
<accession>A0A0H3M293</accession>
<dbReference type="EMBL" id="CR925678">
    <property type="protein sequence ID" value="CAI27411.1"/>
    <property type="molecule type" value="Genomic_DNA"/>
</dbReference>
<dbReference type="GeneID" id="33057714"/>
<dbReference type="InterPro" id="IPR002566">
    <property type="entry name" value="Msp4_OMP-like"/>
</dbReference>
<feature type="signal peptide" evidence="1">
    <location>
        <begin position="1"/>
        <end position="26"/>
    </location>
</feature>
<protein>
    <submittedName>
        <fullName evidence="3">Map1-related protein</fullName>
    </submittedName>
</protein>
<evidence type="ECO:0000313" key="4">
    <source>
        <dbReference type="Proteomes" id="UP000001021"/>
    </source>
</evidence>
<dbReference type="AlphaFoldDB" id="A0A0H3M293"/>
<dbReference type="InterPro" id="IPR011250">
    <property type="entry name" value="OMP/PagP_B-barrel"/>
</dbReference>
<reference evidence="3 4" key="1">
    <citation type="journal article" date="2006" name="J. Bacteriol.">
        <title>Comparative genomic analysis of three strains of Ehrlichia ruminantium reveals an active process of genome size plasticity.</title>
        <authorList>
            <person name="Frutos R."/>
            <person name="Viari A."/>
            <person name="Ferraz C."/>
            <person name="Morgat A."/>
            <person name="Eychenie S."/>
            <person name="Kandassami Y."/>
            <person name="Chantal I."/>
            <person name="Bensaid A."/>
            <person name="Coissac E."/>
            <person name="Vachiery N."/>
            <person name="Demaille J."/>
            <person name="Martinez D."/>
        </authorList>
    </citation>
    <scope>NUCLEOTIDE SEQUENCE [LARGE SCALE GENOMIC DNA]</scope>
    <source>
        <strain evidence="3 4">Welgevonden</strain>
    </source>
</reference>
<feature type="domain" description="Msp4/OMP-like" evidence="2">
    <location>
        <begin position="42"/>
        <end position="282"/>
    </location>
</feature>
<dbReference type="Pfam" id="PF01617">
    <property type="entry name" value="Surface_Ag_2"/>
    <property type="match status" value="1"/>
</dbReference>
<evidence type="ECO:0000256" key="1">
    <source>
        <dbReference type="SAM" id="SignalP"/>
    </source>
</evidence>
<dbReference type="Gene3D" id="2.40.160.20">
    <property type="match status" value="1"/>
</dbReference>